<name>A0ACA9JV70_9GLOM</name>
<reference evidence="1" key="1">
    <citation type="submission" date="2021-06" db="EMBL/GenBank/DDBJ databases">
        <authorList>
            <person name="Kallberg Y."/>
            <person name="Tangrot J."/>
            <person name="Rosling A."/>
        </authorList>
    </citation>
    <scope>NUCLEOTIDE SEQUENCE</scope>
    <source>
        <strain evidence="1">CL356</strain>
    </source>
</reference>
<comment type="caution">
    <text evidence="1">The sequence shown here is derived from an EMBL/GenBank/DDBJ whole genome shotgun (WGS) entry which is preliminary data.</text>
</comment>
<organism evidence="1 2">
    <name type="scientific">Acaulospora colombiana</name>
    <dbReference type="NCBI Taxonomy" id="27376"/>
    <lineage>
        <taxon>Eukaryota</taxon>
        <taxon>Fungi</taxon>
        <taxon>Fungi incertae sedis</taxon>
        <taxon>Mucoromycota</taxon>
        <taxon>Glomeromycotina</taxon>
        <taxon>Glomeromycetes</taxon>
        <taxon>Diversisporales</taxon>
        <taxon>Acaulosporaceae</taxon>
        <taxon>Acaulospora</taxon>
    </lineage>
</organism>
<dbReference type="EMBL" id="CAJVPT010000051">
    <property type="protein sequence ID" value="CAG8438058.1"/>
    <property type="molecule type" value="Genomic_DNA"/>
</dbReference>
<evidence type="ECO:0000313" key="1">
    <source>
        <dbReference type="EMBL" id="CAG8438058.1"/>
    </source>
</evidence>
<dbReference type="Proteomes" id="UP000789525">
    <property type="component" value="Unassembled WGS sequence"/>
</dbReference>
<gene>
    <name evidence="1" type="ORF">ACOLOM_LOCUS47</name>
</gene>
<keyword evidence="2" id="KW-1185">Reference proteome</keyword>
<sequence>MASIAWRMEPDYVKRFYKELEKKTKAALKKTKPFYFTSDKKKKKSKVQKVNNTVHVPQLDILQKNAHDNYSLYMSMSDSDFVNCIPDDLALTYKALMNSIPY</sequence>
<protein>
    <submittedName>
        <fullName evidence="1">2312_t:CDS:1</fullName>
    </submittedName>
</protein>
<accession>A0ACA9JV70</accession>
<evidence type="ECO:0000313" key="2">
    <source>
        <dbReference type="Proteomes" id="UP000789525"/>
    </source>
</evidence>
<proteinExistence type="predicted"/>